<dbReference type="Proteomes" id="UP000658793">
    <property type="component" value="Unassembled WGS sequence"/>
</dbReference>
<dbReference type="RefSeq" id="WP_188494355.1">
    <property type="nucleotide sequence ID" value="NZ_BMGA01000005.1"/>
</dbReference>
<proteinExistence type="predicted"/>
<protein>
    <recommendedName>
        <fullName evidence="3">RiboL-PSP-HEPN domain-containing protein</fullName>
    </recommendedName>
</protein>
<organism evidence="1 2">
    <name type="scientific">Flavobacterium palustre</name>
    <dbReference type="NCBI Taxonomy" id="1476463"/>
    <lineage>
        <taxon>Bacteria</taxon>
        <taxon>Pseudomonadati</taxon>
        <taxon>Bacteroidota</taxon>
        <taxon>Flavobacteriia</taxon>
        <taxon>Flavobacteriales</taxon>
        <taxon>Flavobacteriaceae</taxon>
        <taxon>Flavobacterium</taxon>
    </lineage>
</organism>
<comment type="caution">
    <text evidence="1">The sequence shown here is derived from an EMBL/GenBank/DDBJ whole genome shotgun (WGS) entry which is preliminary data.</text>
</comment>
<keyword evidence="2" id="KW-1185">Reference proteome</keyword>
<reference evidence="2" key="1">
    <citation type="journal article" date="2019" name="Int. J. Syst. Evol. Microbiol.">
        <title>The Global Catalogue of Microorganisms (GCM) 10K type strain sequencing project: providing services to taxonomists for standard genome sequencing and annotation.</title>
        <authorList>
            <consortium name="The Broad Institute Genomics Platform"/>
            <consortium name="The Broad Institute Genome Sequencing Center for Infectious Disease"/>
            <person name="Wu L."/>
            <person name="Ma J."/>
        </authorList>
    </citation>
    <scope>NUCLEOTIDE SEQUENCE [LARGE SCALE GENOMIC DNA]</scope>
    <source>
        <strain evidence="2">CGMCC 1.12811</strain>
    </source>
</reference>
<name>A0ABQ1HJM3_9FLAO</name>
<dbReference type="EMBL" id="BMGA01000005">
    <property type="protein sequence ID" value="GGA80728.1"/>
    <property type="molecule type" value="Genomic_DNA"/>
</dbReference>
<evidence type="ECO:0008006" key="3">
    <source>
        <dbReference type="Google" id="ProtNLM"/>
    </source>
</evidence>
<evidence type="ECO:0000313" key="2">
    <source>
        <dbReference type="Proteomes" id="UP000658793"/>
    </source>
</evidence>
<gene>
    <name evidence="1" type="ORF">GCM10008015_21840</name>
</gene>
<accession>A0ABQ1HJM3</accession>
<sequence>MKHIKKKFLFHEFLQNKDDEKIFKNDFEEIPLPQNIDSQKILKAAKGHVGIIKRNNEENIFSMVYNDNGTYCMIPVPDFSLMNFNQAYKYNIDRKELRKELMKHFKDLNSEEYKNFAFAYEFQGCASACIIMLFTSIECFVNDIIPADFQYIISDTKRTEIYNKEQIQEFIPFMDKLKKVLPQALGKDFFSKPTPSTSHIYNLKELRNDIVHTKSDLTGQNHADILKKLLNFKYDETFKAISLYFNFYKEGFVEDCPCDEMW</sequence>
<evidence type="ECO:0000313" key="1">
    <source>
        <dbReference type="EMBL" id="GGA80728.1"/>
    </source>
</evidence>